<reference evidence="1 2" key="3">
    <citation type="journal article" date="2022" name="Microbiol. Spectr.">
        <title>Folding features and dynamics of 3D genome architecture in plant fungal pathogens.</title>
        <authorList>
            <person name="Xia C."/>
        </authorList>
    </citation>
    <scope>NUCLEOTIDE SEQUENCE [LARGE SCALE GENOMIC DNA]</scope>
    <source>
        <strain evidence="1 2">93-210</strain>
    </source>
</reference>
<reference evidence="2" key="2">
    <citation type="journal article" date="2018" name="Mol. Plant Microbe Interact.">
        <title>Genome sequence resources for the wheat stripe rust pathogen (Puccinia striiformis f. sp. tritici) and the barley stripe rust pathogen (Puccinia striiformis f. sp. hordei).</title>
        <authorList>
            <person name="Xia C."/>
            <person name="Wang M."/>
            <person name="Yin C."/>
            <person name="Cornejo O.E."/>
            <person name="Hulbert S.H."/>
            <person name="Chen X."/>
        </authorList>
    </citation>
    <scope>NUCLEOTIDE SEQUENCE [LARGE SCALE GENOMIC DNA]</scope>
    <source>
        <strain evidence="2">93-210</strain>
    </source>
</reference>
<name>A0ACC0E2A2_9BASI</name>
<evidence type="ECO:0000313" key="2">
    <source>
        <dbReference type="Proteomes" id="UP001060170"/>
    </source>
</evidence>
<dbReference type="EMBL" id="CM045876">
    <property type="protein sequence ID" value="KAI7942554.1"/>
    <property type="molecule type" value="Genomic_DNA"/>
</dbReference>
<keyword evidence="2" id="KW-1185">Reference proteome</keyword>
<dbReference type="Proteomes" id="UP001060170">
    <property type="component" value="Chromosome 12"/>
</dbReference>
<evidence type="ECO:0000313" key="1">
    <source>
        <dbReference type="EMBL" id="KAI7942554.1"/>
    </source>
</evidence>
<accession>A0ACC0E2A2</accession>
<reference evidence="2" key="1">
    <citation type="journal article" date="2018" name="BMC Genomics">
        <title>Genomic insights into host adaptation between the wheat stripe rust pathogen (Puccinia striiformis f. sp. tritici) and the barley stripe rust pathogen (Puccinia striiformis f. sp. hordei).</title>
        <authorList>
            <person name="Xia C."/>
            <person name="Wang M."/>
            <person name="Yin C."/>
            <person name="Cornejo O.E."/>
            <person name="Hulbert S.H."/>
            <person name="Chen X."/>
        </authorList>
    </citation>
    <scope>NUCLEOTIDE SEQUENCE [LARGE SCALE GENOMIC DNA]</scope>
    <source>
        <strain evidence="2">93-210</strain>
    </source>
</reference>
<comment type="caution">
    <text evidence="1">The sequence shown here is derived from an EMBL/GenBank/DDBJ whole genome shotgun (WGS) entry which is preliminary data.</text>
</comment>
<proteinExistence type="predicted"/>
<gene>
    <name evidence="1" type="ORF">MJO28_012581</name>
</gene>
<organism evidence="1 2">
    <name type="scientific">Puccinia striiformis f. sp. tritici</name>
    <dbReference type="NCBI Taxonomy" id="168172"/>
    <lineage>
        <taxon>Eukaryota</taxon>
        <taxon>Fungi</taxon>
        <taxon>Dikarya</taxon>
        <taxon>Basidiomycota</taxon>
        <taxon>Pucciniomycotina</taxon>
        <taxon>Pucciniomycetes</taxon>
        <taxon>Pucciniales</taxon>
        <taxon>Pucciniaceae</taxon>
        <taxon>Puccinia</taxon>
    </lineage>
</organism>
<protein>
    <submittedName>
        <fullName evidence="1">Uncharacterized protein</fullName>
    </submittedName>
</protein>
<sequence length="481" mass="54764">MQYMYWHIQYMYCIGCTVAKTYKQALASPESANWLAAVKVELEAMERLEVWEEVPISSLLAGVKLLHSLWVFRKQFDANGNLVKYKARLVAQGSAQQEGIDYNMLPPVKLLLFKSIYGLKQAPRVWYHELSSFFASIDFEPSPSNPCLFISKVPDWKCMVHVYVDNMAIISHDVDRFKKLVNNCFLMDDLGPANSLLGMKITRFKDHLTLSQERHIDEILREYNLQHCCSVPTPMVPNTRLVEATPSEVEEFLSLGISYRRAIGSINYIAVSTCPHIAFTVSQLSQHLENPGIVHWRAFLHLLRYISATIKFSVRIGGGDGKFRIYTDADWGNCGESRRSYSGYLVTWANSIIAWKAKKQASVSTSTTEAEYRSLYNGVQEAIWLGSLMNSIDGSNIFPIQVYCDNQASIALAQNPLANQRTKHIDIKYHFIWEAVKKGWVQINYVQTNLMAADGFTKALARPKHIEFLNFLNMLTDSVRG</sequence>